<comment type="similarity">
    <text evidence="2">Belongs to the glycosyltransferase 2 family.</text>
</comment>
<feature type="transmembrane region" description="Helical" evidence="9">
    <location>
        <begin position="32"/>
        <end position="51"/>
    </location>
</feature>
<dbReference type="Proteomes" id="UP000000851">
    <property type="component" value="Chromosome"/>
</dbReference>
<dbReference type="InParanoid" id="C7QKK9"/>
<dbReference type="HOGENOM" id="CLU_426833_0_0_11"/>
<dbReference type="GO" id="GO:0005886">
    <property type="term" value="C:plasma membrane"/>
    <property type="evidence" value="ECO:0007669"/>
    <property type="project" value="UniProtKB-SubCell"/>
</dbReference>
<dbReference type="EMBL" id="CP001700">
    <property type="protein sequence ID" value="ACU77108.1"/>
    <property type="molecule type" value="Genomic_DNA"/>
</dbReference>
<dbReference type="InterPro" id="IPR001173">
    <property type="entry name" value="Glyco_trans_2-like"/>
</dbReference>
<feature type="transmembrane region" description="Helical" evidence="9">
    <location>
        <begin position="384"/>
        <end position="406"/>
    </location>
</feature>
<evidence type="ECO:0000256" key="5">
    <source>
        <dbReference type="ARBA" id="ARBA00022692"/>
    </source>
</evidence>
<evidence type="ECO:0000313" key="11">
    <source>
        <dbReference type="EMBL" id="ACU77108.1"/>
    </source>
</evidence>
<evidence type="ECO:0000313" key="12">
    <source>
        <dbReference type="Proteomes" id="UP000000851"/>
    </source>
</evidence>
<dbReference type="InterPro" id="IPR050256">
    <property type="entry name" value="Glycosyltransferase_2"/>
</dbReference>
<dbReference type="eggNOG" id="COG1216">
    <property type="taxonomic scope" value="Bacteria"/>
</dbReference>
<evidence type="ECO:0000256" key="1">
    <source>
        <dbReference type="ARBA" id="ARBA00004651"/>
    </source>
</evidence>
<reference evidence="11 12" key="1">
    <citation type="journal article" date="2009" name="Stand. Genomic Sci.">
        <title>Complete genome sequence of Catenulispora acidiphila type strain (ID 139908).</title>
        <authorList>
            <person name="Copeland A."/>
            <person name="Lapidus A."/>
            <person name="Glavina Del Rio T."/>
            <person name="Nolan M."/>
            <person name="Lucas S."/>
            <person name="Chen F."/>
            <person name="Tice H."/>
            <person name="Cheng J.F."/>
            <person name="Bruce D."/>
            <person name="Goodwin L."/>
            <person name="Pitluck S."/>
            <person name="Mikhailova N."/>
            <person name="Pati A."/>
            <person name="Ivanova N."/>
            <person name="Mavromatis K."/>
            <person name="Chen A."/>
            <person name="Palaniappan K."/>
            <person name="Chain P."/>
            <person name="Land M."/>
            <person name="Hauser L."/>
            <person name="Chang Y.J."/>
            <person name="Jeffries C.D."/>
            <person name="Chertkov O."/>
            <person name="Brettin T."/>
            <person name="Detter J.C."/>
            <person name="Han C."/>
            <person name="Ali Z."/>
            <person name="Tindall B.J."/>
            <person name="Goker M."/>
            <person name="Bristow J."/>
            <person name="Eisen J.A."/>
            <person name="Markowitz V."/>
            <person name="Hugenholtz P."/>
            <person name="Kyrpides N.C."/>
            <person name="Klenk H.P."/>
        </authorList>
    </citation>
    <scope>NUCLEOTIDE SEQUENCE [LARGE SCALE GENOMIC DNA]</scope>
    <source>
        <strain evidence="12">DSM 44928 / JCM 14897 / NBRC 102108 / NRRL B-24433 / ID139908</strain>
    </source>
</reference>
<feature type="transmembrane region" description="Helical" evidence="9">
    <location>
        <begin position="180"/>
        <end position="199"/>
    </location>
</feature>
<evidence type="ECO:0000259" key="10">
    <source>
        <dbReference type="Pfam" id="PF00535"/>
    </source>
</evidence>
<comment type="similarity">
    <text evidence="8">Belongs to the glycosyltransferase 87 family.</text>
</comment>
<feature type="transmembrane region" description="Helical" evidence="9">
    <location>
        <begin position="418"/>
        <end position="435"/>
    </location>
</feature>
<dbReference type="STRING" id="479433.Caci_8285"/>
<dbReference type="OrthoDB" id="3362857at2"/>
<evidence type="ECO:0000256" key="2">
    <source>
        <dbReference type="ARBA" id="ARBA00006739"/>
    </source>
</evidence>
<accession>C7QKK9</accession>
<dbReference type="PANTHER" id="PTHR48090">
    <property type="entry name" value="UNDECAPRENYL-PHOSPHATE 4-DEOXY-4-FORMAMIDO-L-ARABINOSE TRANSFERASE-RELATED"/>
    <property type="match status" value="1"/>
</dbReference>
<dbReference type="GO" id="GO:0016758">
    <property type="term" value="F:hexosyltransferase activity"/>
    <property type="evidence" value="ECO:0007669"/>
    <property type="project" value="InterPro"/>
</dbReference>
<name>C7QKK9_CATAD</name>
<evidence type="ECO:0000256" key="6">
    <source>
        <dbReference type="ARBA" id="ARBA00022989"/>
    </source>
</evidence>
<gene>
    <name evidence="11" type="ordered locus">Caci_8285</name>
</gene>
<keyword evidence="6 9" id="KW-1133">Transmembrane helix</keyword>
<feature type="transmembrane region" description="Helical" evidence="9">
    <location>
        <begin position="248"/>
        <end position="271"/>
    </location>
</feature>
<feature type="domain" description="Glycosyltransferase 2-like" evidence="10">
    <location>
        <begin position="480"/>
        <end position="625"/>
    </location>
</feature>
<dbReference type="SUPFAM" id="SSF53448">
    <property type="entry name" value="Nucleotide-diphospho-sugar transferases"/>
    <property type="match status" value="1"/>
</dbReference>
<keyword evidence="4 11" id="KW-0808">Transferase</keyword>
<dbReference type="CDD" id="cd04179">
    <property type="entry name" value="DPM_DPG-synthase_like"/>
    <property type="match status" value="1"/>
</dbReference>
<evidence type="ECO:0000256" key="4">
    <source>
        <dbReference type="ARBA" id="ARBA00022679"/>
    </source>
</evidence>
<feature type="transmembrane region" description="Helical" evidence="9">
    <location>
        <begin position="359"/>
        <end position="378"/>
    </location>
</feature>
<evidence type="ECO:0000256" key="3">
    <source>
        <dbReference type="ARBA" id="ARBA00022475"/>
    </source>
</evidence>
<dbReference type="InterPro" id="IPR029044">
    <property type="entry name" value="Nucleotide-diphossugar_trans"/>
</dbReference>
<dbReference type="KEGG" id="cai:Caci_8285"/>
<sequence precursor="true">MRFVRPAVALAAATLLTGGVYVAVRLDRAAEFAHGTSVTVTFGVLFALYLLGAWSVSGLRERWARWVTLAGATAMQVAAFTTAPRYSDDLYRYVWDGRVQAAGIDPYRYVPMATRLAGLRAGSGLFPPTDRGLDPSHCVIASPGITAGCTRLNRPLVHTIYPPVAEAYYYLAHWWGPRGIQISAAVLALGITVLLLVGLPRIGVDSRNAVLWAWCPTVAVEAGNGGHADILAVLFTACALLALASKRVASGGILLGLGIAAKVTPALAVPAALRRRPFVLLGSLSAVVVGVYLPHVLAVGSGVEGFLGGYLHEEGYQSGTRFALLDAVLPTSLVKPAAVLVLAVTTILVWRLSDPERPWHGALIMAGVGFLVTAPPLAWYAELLVLFVAFAGWRSAAWLGIAYAGYMVQSGTAPLQGYGGALVVVVAVYGGQLVIKGLGLRSAARRLGADGVGADLDRDPDLDLDLDPDFDLDRPGLTDVILPCLDEAGALPYVLSRIPAGYRAIVVDNGSTDGSAEVAASLGALVVHEPRRGFGAACHAGLLAATADIVCFLDCDGSFDPEDLPKVADAVRRGQADLALGQRRPLTRGAWPPHARLANRLLARRIRRETGVRIRDLGPMRAARREDLLALGIEDRRFGYPLEMVLKAARGGWRITETDVPYAPRTGKSKVTGTVGGTVKAVRDMRRVWRAATR</sequence>
<dbReference type="InterPro" id="IPR018584">
    <property type="entry name" value="GT87"/>
</dbReference>
<dbReference type="Gene3D" id="3.90.550.10">
    <property type="entry name" value="Spore Coat Polysaccharide Biosynthesis Protein SpsA, Chain A"/>
    <property type="match status" value="1"/>
</dbReference>
<evidence type="ECO:0000256" key="7">
    <source>
        <dbReference type="ARBA" id="ARBA00023136"/>
    </source>
</evidence>
<dbReference type="Pfam" id="PF09594">
    <property type="entry name" value="GT87"/>
    <property type="match status" value="1"/>
</dbReference>
<keyword evidence="12" id="KW-1185">Reference proteome</keyword>
<feature type="transmembrane region" description="Helical" evidence="9">
    <location>
        <begin position="333"/>
        <end position="352"/>
    </location>
</feature>
<proteinExistence type="inferred from homology"/>
<evidence type="ECO:0000256" key="8">
    <source>
        <dbReference type="ARBA" id="ARBA00024033"/>
    </source>
</evidence>
<dbReference type="AlphaFoldDB" id="C7QKK9"/>
<protein>
    <submittedName>
        <fullName evidence="11">Glycosyl transferase family 2</fullName>
    </submittedName>
</protein>
<evidence type="ECO:0000256" key="9">
    <source>
        <dbReference type="SAM" id="Phobius"/>
    </source>
</evidence>
<feature type="transmembrane region" description="Helical" evidence="9">
    <location>
        <begin position="211"/>
        <end position="242"/>
    </location>
</feature>
<keyword evidence="5 9" id="KW-0812">Transmembrane</keyword>
<keyword evidence="3" id="KW-1003">Cell membrane</keyword>
<dbReference type="Pfam" id="PF00535">
    <property type="entry name" value="Glycos_transf_2"/>
    <property type="match status" value="1"/>
</dbReference>
<dbReference type="PANTHER" id="PTHR48090:SF7">
    <property type="entry name" value="RFBJ PROTEIN"/>
    <property type="match status" value="1"/>
</dbReference>
<comment type="subcellular location">
    <subcellularLocation>
        <location evidence="1">Cell membrane</location>
        <topology evidence="1">Multi-pass membrane protein</topology>
    </subcellularLocation>
</comment>
<keyword evidence="7 9" id="KW-0472">Membrane</keyword>
<organism evidence="11 12">
    <name type="scientific">Catenulispora acidiphila (strain DSM 44928 / JCM 14897 / NBRC 102108 / NRRL B-24433 / ID139908)</name>
    <dbReference type="NCBI Taxonomy" id="479433"/>
    <lineage>
        <taxon>Bacteria</taxon>
        <taxon>Bacillati</taxon>
        <taxon>Actinomycetota</taxon>
        <taxon>Actinomycetes</taxon>
        <taxon>Catenulisporales</taxon>
        <taxon>Catenulisporaceae</taxon>
        <taxon>Catenulispora</taxon>
    </lineage>
</organism>
<dbReference type="CAZy" id="GT2">
    <property type="family name" value="Glycosyltransferase Family 2"/>
</dbReference>